<protein>
    <submittedName>
        <fullName evidence="1">Uncharacterized protein</fullName>
    </submittedName>
</protein>
<evidence type="ECO:0000313" key="1">
    <source>
        <dbReference type="EMBL" id="QHT21794.1"/>
    </source>
</evidence>
<name>A0A6C0DYF0_9ZZZZ</name>
<sequence length="280" mass="33409">MKKHPVFRLKPINRQNKAIIKCVGEINENEKLGDELVELSKPIHPQYAIFGKHAIPIKSIGKYDMTGLIYRCNIIDTHVVITKRYPLMCLNVMYERSIVSGCVFQIFVSIEMPKEEKQKIRKNNDYINLEFSGLWFRQIECDKELTDNYDKYLVEMLENEGTNKFFETQNKDDYKNDESILEWINNYVFKERKYYDDIMNKNGIVINFTTLDNLRDDLVELCMSDKFYKLIEIGMKCREKQRLKERNIDEEMMEYKIPEKITKLDDIKNKLLADDEIDFA</sequence>
<proteinExistence type="predicted"/>
<reference evidence="1" key="1">
    <citation type="journal article" date="2020" name="Nature">
        <title>Giant virus diversity and host interactions through global metagenomics.</title>
        <authorList>
            <person name="Schulz F."/>
            <person name="Roux S."/>
            <person name="Paez-Espino D."/>
            <person name="Jungbluth S."/>
            <person name="Walsh D.A."/>
            <person name="Denef V.J."/>
            <person name="McMahon K.D."/>
            <person name="Konstantinidis K.T."/>
            <person name="Eloe-Fadrosh E.A."/>
            <person name="Kyrpides N.C."/>
            <person name="Woyke T."/>
        </authorList>
    </citation>
    <scope>NUCLEOTIDE SEQUENCE</scope>
    <source>
        <strain evidence="1">GVMAG-M-3300023179-103</strain>
    </source>
</reference>
<dbReference type="AlphaFoldDB" id="A0A6C0DYF0"/>
<dbReference type="EMBL" id="MN739697">
    <property type="protein sequence ID" value="QHT21794.1"/>
    <property type="molecule type" value="Genomic_DNA"/>
</dbReference>
<accession>A0A6C0DYF0</accession>
<organism evidence="1">
    <name type="scientific">viral metagenome</name>
    <dbReference type="NCBI Taxonomy" id="1070528"/>
    <lineage>
        <taxon>unclassified sequences</taxon>
        <taxon>metagenomes</taxon>
        <taxon>organismal metagenomes</taxon>
    </lineage>
</organism>